<dbReference type="Proteomes" id="UP000316331">
    <property type="component" value="Unassembled WGS sequence"/>
</dbReference>
<dbReference type="InterPro" id="IPR037401">
    <property type="entry name" value="SnoaL-like"/>
</dbReference>
<dbReference type="Gene3D" id="3.10.450.50">
    <property type="match status" value="1"/>
</dbReference>
<name>A0A543FFX9_9NOCA</name>
<comment type="caution">
    <text evidence="2">The sequence shown here is derived from an EMBL/GenBank/DDBJ whole genome shotgun (WGS) entry which is preliminary data.</text>
</comment>
<dbReference type="EMBL" id="VFPG01000001">
    <property type="protein sequence ID" value="TQM32768.1"/>
    <property type="molecule type" value="Genomic_DNA"/>
</dbReference>
<evidence type="ECO:0000259" key="1">
    <source>
        <dbReference type="Pfam" id="PF12680"/>
    </source>
</evidence>
<gene>
    <name evidence="2" type="ORF">FB390_4464</name>
</gene>
<feature type="domain" description="SnoaL-like" evidence="1">
    <location>
        <begin position="33"/>
        <end position="139"/>
    </location>
</feature>
<organism evidence="2 3">
    <name type="scientific">Nocardia bhagyanarayanae</name>
    <dbReference type="NCBI Taxonomy" id="1215925"/>
    <lineage>
        <taxon>Bacteria</taxon>
        <taxon>Bacillati</taxon>
        <taxon>Actinomycetota</taxon>
        <taxon>Actinomycetes</taxon>
        <taxon>Mycobacteriales</taxon>
        <taxon>Nocardiaceae</taxon>
        <taxon>Nocardia</taxon>
    </lineage>
</organism>
<dbReference type="OrthoDB" id="6657864at2"/>
<proteinExistence type="predicted"/>
<dbReference type="SUPFAM" id="SSF54427">
    <property type="entry name" value="NTF2-like"/>
    <property type="match status" value="1"/>
</dbReference>
<dbReference type="Pfam" id="PF12680">
    <property type="entry name" value="SnoaL_2"/>
    <property type="match status" value="1"/>
</dbReference>
<accession>A0A543FFX9</accession>
<evidence type="ECO:0000313" key="2">
    <source>
        <dbReference type="EMBL" id="TQM32768.1"/>
    </source>
</evidence>
<protein>
    <recommendedName>
        <fullName evidence="1">SnoaL-like domain-containing protein</fullName>
    </recommendedName>
</protein>
<dbReference type="AlphaFoldDB" id="A0A543FFX9"/>
<dbReference type="PANTHER" id="PTHR41252">
    <property type="entry name" value="BLR2505 PROTEIN"/>
    <property type="match status" value="1"/>
</dbReference>
<sequence>MLVAEVDRCASRRARRSVVTIMTTVENANTELVRAIFDRMARGDMRALGEAMADDFAWTFPGDWSWAGTWAPKTVVLHEMLRPLMAQFSSYRLEADSILGDGDRVVVQARGHGVTKRGAAYDQTYCMIFRVAYGRLVEVVEYCDTALVERVLEPIGPPPGAPRGE</sequence>
<evidence type="ECO:0000313" key="3">
    <source>
        <dbReference type="Proteomes" id="UP000316331"/>
    </source>
</evidence>
<dbReference type="InterPro" id="IPR032710">
    <property type="entry name" value="NTF2-like_dom_sf"/>
</dbReference>
<dbReference type="PANTHER" id="PTHR41252:SF1">
    <property type="entry name" value="BLR2505 PROTEIN"/>
    <property type="match status" value="1"/>
</dbReference>
<reference evidence="2 3" key="1">
    <citation type="submission" date="2019-06" db="EMBL/GenBank/DDBJ databases">
        <title>Sequencing the genomes of 1000 actinobacteria strains.</title>
        <authorList>
            <person name="Klenk H.-P."/>
        </authorList>
    </citation>
    <scope>NUCLEOTIDE SEQUENCE [LARGE SCALE GENOMIC DNA]</scope>
    <source>
        <strain evidence="2 3">DSM 103495</strain>
    </source>
</reference>
<keyword evidence="3" id="KW-1185">Reference proteome</keyword>